<evidence type="ECO:0000313" key="1">
    <source>
        <dbReference type="EMBL" id="POF27954.1"/>
    </source>
</evidence>
<comment type="caution">
    <text evidence="1">The sequence shown here is derived from an EMBL/GenBank/DDBJ whole genome shotgun (WGS) entry which is preliminary data.</text>
</comment>
<dbReference type="PANTHER" id="PTHR18964">
    <property type="entry name" value="ROK (REPRESSOR, ORF, KINASE) FAMILY"/>
    <property type="match status" value="1"/>
</dbReference>
<dbReference type="Proteomes" id="UP000236959">
    <property type="component" value="Unassembled WGS sequence"/>
</dbReference>
<dbReference type="Pfam" id="PF00480">
    <property type="entry name" value="ROK"/>
    <property type="match status" value="1"/>
</dbReference>
<keyword evidence="2" id="KW-1185">Reference proteome</keyword>
<dbReference type="PANTHER" id="PTHR18964:SF169">
    <property type="entry name" value="N-ACETYLMANNOSAMINE KINASE"/>
    <property type="match status" value="1"/>
</dbReference>
<gene>
    <name evidence="1" type="ORF">CLV41_11935</name>
</gene>
<dbReference type="GO" id="GO:0019262">
    <property type="term" value="P:N-acetylneuraminate catabolic process"/>
    <property type="evidence" value="ECO:0007669"/>
    <property type="project" value="TreeGrafter"/>
</dbReference>
<dbReference type="InterPro" id="IPR000600">
    <property type="entry name" value="ROK"/>
</dbReference>
<name>A0A2S3UJQ8_9HYPH</name>
<keyword evidence="1" id="KW-0418">Kinase</keyword>
<sequence length="284" mass="29213">MSPTLAIDIGGTKILAALVQGEEVLASETVATSRSGGPDDWLAQVAELAGGWRGSYERCGVTVTGAVHDGFWSAMNPGTLNIPDRYPLAKQIASIFQVPATLCNDAQAAAWGEYCFGAGNREDTVFLTISTGIGGGAVVNGKLLQGRSGICGHFGLLLSDSETLLEDTASGSWIAAEAGRRGQSGQAPEVFAAAARGETWADELITESASHIARLCHNLQLIFDPAVIVIGGGMGLAPGYLPRVQTKLKTLPARVSSTLARAALGANAGVLGIAALAPQGRTDK</sequence>
<protein>
    <submittedName>
        <fullName evidence="1">N-acylmannosamine kinase/N-acetylmannosamine-6-phosphate 2-epimerase/N-acetylmannosamine kinase</fullName>
    </submittedName>
</protein>
<dbReference type="EMBL" id="PPCN01000019">
    <property type="protein sequence ID" value="POF27954.1"/>
    <property type="molecule type" value="Genomic_DNA"/>
</dbReference>
<dbReference type="InterPro" id="IPR043129">
    <property type="entry name" value="ATPase_NBD"/>
</dbReference>
<dbReference type="Gene3D" id="3.30.420.40">
    <property type="match status" value="2"/>
</dbReference>
<keyword evidence="1" id="KW-0808">Transferase</keyword>
<dbReference type="RefSeq" id="WP_328590058.1">
    <property type="nucleotide sequence ID" value="NZ_PPCN01000019.1"/>
</dbReference>
<accession>A0A2S3UJQ8</accession>
<dbReference type="SUPFAM" id="SSF53067">
    <property type="entry name" value="Actin-like ATPase domain"/>
    <property type="match status" value="1"/>
</dbReference>
<dbReference type="AlphaFoldDB" id="A0A2S3UJQ8"/>
<dbReference type="GO" id="GO:0009384">
    <property type="term" value="F:N-acylmannosamine kinase activity"/>
    <property type="evidence" value="ECO:0007669"/>
    <property type="project" value="TreeGrafter"/>
</dbReference>
<evidence type="ECO:0000313" key="2">
    <source>
        <dbReference type="Proteomes" id="UP000236959"/>
    </source>
</evidence>
<organism evidence="1 2">
    <name type="scientific">Roseibium marinum</name>
    <dbReference type="NCBI Taxonomy" id="281252"/>
    <lineage>
        <taxon>Bacteria</taxon>
        <taxon>Pseudomonadati</taxon>
        <taxon>Pseudomonadota</taxon>
        <taxon>Alphaproteobacteria</taxon>
        <taxon>Hyphomicrobiales</taxon>
        <taxon>Stappiaceae</taxon>
        <taxon>Roseibium</taxon>
    </lineage>
</organism>
<proteinExistence type="predicted"/>
<reference evidence="1 2" key="1">
    <citation type="submission" date="2018-01" db="EMBL/GenBank/DDBJ databases">
        <title>Genomic Encyclopedia of Archaeal and Bacterial Type Strains, Phase II (KMG-II): from individual species to whole genera.</title>
        <authorList>
            <person name="Goeker M."/>
        </authorList>
    </citation>
    <scope>NUCLEOTIDE SEQUENCE [LARGE SCALE GENOMIC DNA]</scope>
    <source>
        <strain evidence="1 2">DSM 17023</strain>
    </source>
</reference>